<reference evidence="2" key="1">
    <citation type="submission" date="2021-10" db="EMBL/GenBank/DDBJ databases">
        <title>Streptomyces nigrumlapis sp.nov.,an antimicrobial producing actinobacterium isolated from Black Gobi rocks.</title>
        <authorList>
            <person name="Wen Y."/>
            <person name="Zhang W."/>
            <person name="Liu X.G."/>
        </authorList>
    </citation>
    <scope>NUCLEOTIDE SEQUENCE</scope>
    <source>
        <strain evidence="2">ST13-2-2</strain>
    </source>
</reference>
<dbReference type="InterPro" id="IPR046186">
    <property type="entry name" value="DUF6214"/>
</dbReference>
<evidence type="ECO:0000313" key="3">
    <source>
        <dbReference type="Proteomes" id="UP000830115"/>
    </source>
</evidence>
<feature type="compositionally biased region" description="Low complexity" evidence="1">
    <location>
        <begin position="301"/>
        <end position="311"/>
    </location>
</feature>
<gene>
    <name evidence="2" type="ORF">K9S39_39590</name>
</gene>
<evidence type="ECO:0000313" key="2">
    <source>
        <dbReference type="EMBL" id="UQA97161.1"/>
    </source>
</evidence>
<accession>A0ABY4MH80</accession>
<feature type="compositionally biased region" description="Basic and acidic residues" evidence="1">
    <location>
        <begin position="147"/>
        <end position="156"/>
    </location>
</feature>
<dbReference type="Pfam" id="PF19720">
    <property type="entry name" value="DUF6214"/>
    <property type="match status" value="1"/>
</dbReference>
<sequence>MSVPRPWAGWAGGYVFPVSESDFYTVNSRYKAQDAASEWPVWELRGHGSAAPAPEPAAPDDPAGTPGPGDAPRRPDPLGPWFSARLTFADGARIDVLVTVADDGHITVEDMRADPPLTLDGLAALARWIEGPLDDACRMVMGRPRKDRPSPGREQDAVDPTKTAGLKPGAWPDSVPVPGLAGDVEAQTATDAVRAVVTNAVTGAAGDTDAEPVSPRMGDEEPASGRSADEDVAVPAGGVAHGDGVLCGEAARPAEPQSEHAVAVEGCAHAPDPSTTEGPSTDSAASPERDAASPESPPPENSVASPDGSAEPPAPSPSAVLARLRAGERRKFAADVYREAQREGRDPVLAVMNATGRNRRRSLRLIAGARDDGLLTPRHNKR</sequence>
<protein>
    <submittedName>
        <fullName evidence="2">DUF6214 family protein</fullName>
    </submittedName>
</protein>
<evidence type="ECO:0000256" key="1">
    <source>
        <dbReference type="SAM" id="MobiDB-lite"/>
    </source>
</evidence>
<proteinExistence type="predicted"/>
<dbReference type="EMBL" id="CP086322">
    <property type="protein sequence ID" value="UQA97161.1"/>
    <property type="molecule type" value="Genomic_DNA"/>
</dbReference>
<name>A0ABY4MH80_9ACTN</name>
<feature type="region of interest" description="Disordered" evidence="1">
    <location>
        <begin position="203"/>
        <end position="320"/>
    </location>
</feature>
<feature type="region of interest" description="Disordered" evidence="1">
    <location>
        <begin position="142"/>
        <end position="181"/>
    </location>
</feature>
<feature type="region of interest" description="Disordered" evidence="1">
    <location>
        <begin position="43"/>
        <end position="79"/>
    </location>
</feature>
<feature type="compositionally biased region" description="Low complexity" evidence="1">
    <location>
        <begin position="60"/>
        <end position="70"/>
    </location>
</feature>
<feature type="compositionally biased region" description="Polar residues" evidence="1">
    <location>
        <begin position="273"/>
        <end position="282"/>
    </location>
</feature>
<dbReference type="Proteomes" id="UP000830115">
    <property type="component" value="Chromosome"/>
</dbReference>
<keyword evidence="3" id="KW-1185">Reference proteome</keyword>
<organism evidence="2 3">
    <name type="scientific">Streptomyces halobius</name>
    <dbReference type="NCBI Taxonomy" id="2879846"/>
    <lineage>
        <taxon>Bacteria</taxon>
        <taxon>Bacillati</taxon>
        <taxon>Actinomycetota</taxon>
        <taxon>Actinomycetes</taxon>
        <taxon>Kitasatosporales</taxon>
        <taxon>Streptomycetaceae</taxon>
        <taxon>Streptomyces</taxon>
    </lineage>
</organism>